<keyword evidence="3" id="KW-0804">Transcription</keyword>
<reference evidence="6 7" key="1">
    <citation type="submission" date="2017-03" db="EMBL/GenBank/DDBJ databases">
        <authorList>
            <person name="Afonso C.L."/>
            <person name="Miller P.J."/>
            <person name="Scott M.A."/>
            <person name="Spackman E."/>
            <person name="Goraichik I."/>
            <person name="Dimitrov K.M."/>
            <person name="Suarez D.L."/>
            <person name="Swayne D.E."/>
        </authorList>
    </citation>
    <scope>NUCLEOTIDE SEQUENCE [LARGE SCALE GENOMIC DNA]</scope>
    <source>
        <strain evidence="6 7">CECT 7691</strain>
    </source>
</reference>
<dbReference type="Proteomes" id="UP000193200">
    <property type="component" value="Unassembled WGS sequence"/>
</dbReference>
<dbReference type="InterPro" id="IPR001845">
    <property type="entry name" value="HTH_ArsR_DNA-bd_dom"/>
</dbReference>
<feature type="domain" description="HTH arsR-type" evidence="5">
    <location>
        <begin position="29"/>
        <end position="123"/>
    </location>
</feature>
<dbReference type="Pfam" id="PF01022">
    <property type="entry name" value="HTH_5"/>
    <property type="match status" value="1"/>
</dbReference>
<dbReference type="InterPro" id="IPR011991">
    <property type="entry name" value="ArsR-like_HTH"/>
</dbReference>
<keyword evidence="2" id="KW-0238">DNA-binding</keyword>
<sequence length="123" mass="14041">MVDRAMPRSRKRTVPPGTTRLTRTRALRLAQEGAPDASDWLMLFTRGERLTLIVLLAEQERNVADLQKATGFRQSTISQHLGVLRQHGIVTRRRAGRNAFYLLTDERVRKLLMSLGLYPDRTG</sequence>
<feature type="region of interest" description="Disordered" evidence="4">
    <location>
        <begin position="1"/>
        <end position="20"/>
    </location>
</feature>
<proteinExistence type="predicted"/>
<dbReference type="InterPro" id="IPR036390">
    <property type="entry name" value="WH_DNA-bd_sf"/>
</dbReference>
<keyword evidence="1" id="KW-0805">Transcription regulation</keyword>
<dbReference type="PANTHER" id="PTHR43132">
    <property type="entry name" value="ARSENICAL RESISTANCE OPERON REPRESSOR ARSR-RELATED"/>
    <property type="match status" value="1"/>
</dbReference>
<dbReference type="SMART" id="SM00418">
    <property type="entry name" value="HTH_ARSR"/>
    <property type="match status" value="1"/>
</dbReference>
<evidence type="ECO:0000256" key="2">
    <source>
        <dbReference type="ARBA" id="ARBA00023125"/>
    </source>
</evidence>
<dbReference type="OrthoDB" id="194599at2"/>
<organism evidence="6 7">
    <name type="scientific">Oceanibacterium hippocampi</name>
    <dbReference type="NCBI Taxonomy" id="745714"/>
    <lineage>
        <taxon>Bacteria</taxon>
        <taxon>Pseudomonadati</taxon>
        <taxon>Pseudomonadota</taxon>
        <taxon>Alphaproteobacteria</taxon>
        <taxon>Sneathiellales</taxon>
        <taxon>Sneathiellaceae</taxon>
        <taxon>Oceanibacterium</taxon>
    </lineage>
</organism>
<evidence type="ECO:0000256" key="4">
    <source>
        <dbReference type="SAM" id="MobiDB-lite"/>
    </source>
</evidence>
<dbReference type="NCBIfam" id="NF033788">
    <property type="entry name" value="HTH_metalloreg"/>
    <property type="match status" value="1"/>
</dbReference>
<dbReference type="PANTHER" id="PTHR43132:SF8">
    <property type="entry name" value="HTH-TYPE TRANSCRIPTIONAL REGULATOR KMTR"/>
    <property type="match status" value="1"/>
</dbReference>
<name>A0A1Y5SP91_9PROT</name>
<dbReference type="InParanoid" id="A0A1Y5SP91"/>
<dbReference type="Gene3D" id="1.10.10.10">
    <property type="entry name" value="Winged helix-like DNA-binding domain superfamily/Winged helix DNA-binding domain"/>
    <property type="match status" value="1"/>
</dbReference>
<dbReference type="GO" id="GO:0003677">
    <property type="term" value="F:DNA binding"/>
    <property type="evidence" value="ECO:0007669"/>
    <property type="project" value="UniProtKB-KW"/>
</dbReference>
<gene>
    <name evidence="6" type="primary">bigR_2</name>
    <name evidence="6" type="ORF">OCH7691_01931</name>
</gene>
<evidence type="ECO:0000313" key="6">
    <source>
        <dbReference type="EMBL" id="SLN45167.1"/>
    </source>
</evidence>
<protein>
    <submittedName>
        <fullName evidence="6">Biofilm growth-associated repressor</fullName>
    </submittedName>
</protein>
<dbReference type="PRINTS" id="PR00778">
    <property type="entry name" value="HTHARSR"/>
</dbReference>
<dbReference type="AlphaFoldDB" id="A0A1Y5SP91"/>
<dbReference type="EMBL" id="FWFR01000001">
    <property type="protein sequence ID" value="SLN45167.1"/>
    <property type="molecule type" value="Genomic_DNA"/>
</dbReference>
<evidence type="ECO:0000256" key="3">
    <source>
        <dbReference type="ARBA" id="ARBA00023163"/>
    </source>
</evidence>
<dbReference type="CDD" id="cd00090">
    <property type="entry name" value="HTH_ARSR"/>
    <property type="match status" value="1"/>
</dbReference>
<accession>A0A1Y5SP91</accession>
<keyword evidence="7" id="KW-1185">Reference proteome</keyword>
<evidence type="ECO:0000259" key="5">
    <source>
        <dbReference type="PROSITE" id="PS50987"/>
    </source>
</evidence>
<dbReference type="GO" id="GO:0003700">
    <property type="term" value="F:DNA-binding transcription factor activity"/>
    <property type="evidence" value="ECO:0007669"/>
    <property type="project" value="InterPro"/>
</dbReference>
<evidence type="ECO:0000256" key="1">
    <source>
        <dbReference type="ARBA" id="ARBA00023015"/>
    </source>
</evidence>
<dbReference type="PROSITE" id="PS50987">
    <property type="entry name" value="HTH_ARSR_2"/>
    <property type="match status" value="1"/>
</dbReference>
<evidence type="ECO:0000313" key="7">
    <source>
        <dbReference type="Proteomes" id="UP000193200"/>
    </source>
</evidence>
<dbReference type="InterPro" id="IPR036388">
    <property type="entry name" value="WH-like_DNA-bd_sf"/>
</dbReference>
<dbReference type="SUPFAM" id="SSF46785">
    <property type="entry name" value="Winged helix' DNA-binding domain"/>
    <property type="match status" value="1"/>
</dbReference>
<dbReference type="InterPro" id="IPR051011">
    <property type="entry name" value="Metal_resp_trans_reg"/>
</dbReference>